<name>A0A0E9UVF0_ANGAN</name>
<reference evidence="1" key="1">
    <citation type="submission" date="2014-11" db="EMBL/GenBank/DDBJ databases">
        <authorList>
            <person name="Amaro Gonzalez C."/>
        </authorList>
    </citation>
    <scope>NUCLEOTIDE SEQUENCE</scope>
</reference>
<dbReference type="EMBL" id="GBXM01039387">
    <property type="protein sequence ID" value="JAH69190.1"/>
    <property type="molecule type" value="Transcribed_RNA"/>
</dbReference>
<reference evidence="1" key="2">
    <citation type="journal article" date="2015" name="Fish Shellfish Immunol.">
        <title>Early steps in the European eel (Anguilla anguilla)-Vibrio vulnificus interaction in the gills: Role of the RtxA13 toxin.</title>
        <authorList>
            <person name="Callol A."/>
            <person name="Pajuelo D."/>
            <person name="Ebbesson L."/>
            <person name="Teles M."/>
            <person name="MacKenzie S."/>
            <person name="Amaro C."/>
        </authorList>
    </citation>
    <scope>NUCLEOTIDE SEQUENCE</scope>
</reference>
<organism evidence="1">
    <name type="scientific">Anguilla anguilla</name>
    <name type="common">European freshwater eel</name>
    <name type="synonym">Muraena anguilla</name>
    <dbReference type="NCBI Taxonomy" id="7936"/>
    <lineage>
        <taxon>Eukaryota</taxon>
        <taxon>Metazoa</taxon>
        <taxon>Chordata</taxon>
        <taxon>Craniata</taxon>
        <taxon>Vertebrata</taxon>
        <taxon>Euteleostomi</taxon>
        <taxon>Actinopterygii</taxon>
        <taxon>Neopterygii</taxon>
        <taxon>Teleostei</taxon>
        <taxon>Anguilliformes</taxon>
        <taxon>Anguillidae</taxon>
        <taxon>Anguilla</taxon>
    </lineage>
</organism>
<protein>
    <submittedName>
        <fullName evidence="1">Uncharacterized protein</fullName>
    </submittedName>
</protein>
<accession>A0A0E9UVF0</accession>
<proteinExistence type="predicted"/>
<dbReference type="AlphaFoldDB" id="A0A0E9UVF0"/>
<evidence type="ECO:0000313" key="1">
    <source>
        <dbReference type="EMBL" id="JAH69190.1"/>
    </source>
</evidence>
<sequence length="104" mass="11513">MMYTRLVSELIQHLTGKINSITDGTFVSQTLFSQLGTAGARSGLDPGCGTRHRTDNSVSFFYETYFSLFVFIFGISNPTRIWKVQLVNYARARSYMGPAAGSGE</sequence>